<dbReference type="SUPFAM" id="SSF52833">
    <property type="entry name" value="Thioredoxin-like"/>
    <property type="match status" value="1"/>
</dbReference>
<dbReference type="PANTHER" id="PTHR45672">
    <property type="entry name" value="PROTEIN DISULFIDE-ISOMERASE C17H9.14C-RELATED"/>
    <property type="match status" value="1"/>
</dbReference>
<dbReference type="PRINTS" id="PR00421">
    <property type="entry name" value="THIOREDOXIN"/>
</dbReference>
<sequence length="227" mass="24427">MRTTMLLAVALVAMVLGANAGAVDLTGKTFDAEVMESGKGAFIKFFAPWCGHCKSLKPAWDKLGDEFKGSKTILIGDVDCTKDDNKDLCQKYGVSGYPTLKYFTGATSAQGDAYNGGRDFDALSAWAKENLGPSCGAENIDLCDAEQKKSIEEKQALSPADLNKEIDTLEAELKASDEELEELLKSLQANYEAGKKKKDDTIAALSPKLSLLRSIKRAKGGDDAKEL</sequence>
<dbReference type="EMBL" id="HBFC01013903">
    <property type="protein sequence ID" value="CAD8705463.1"/>
    <property type="molecule type" value="Transcribed_RNA"/>
</dbReference>
<gene>
    <name evidence="8" type="ORF">MANT1106_LOCUS8146</name>
</gene>
<evidence type="ECO:0000256" key="3">
    <source>
        <dbReference type="ARBA" id="ARBA00022737"/>
    </source>
</evidence>
<dbReference type="GO" id="GO:0006457">
    <property type="term" value="P:protein folding"/>
    <property type="evidence" value="ECO:0007669"/>
    <property type="project" value="TreeGrafter"/>
</dbReference>
<keyword evidence="3" id="KW-0677">Repeat</keyword>
<dbReference type="InterPro" id="IPR005788">
    <property type="entry name" value="PDI_thioredoxin-like_dom"/>
</dbReference>
<evidence type="ECO:0000256" key="5">
    <source>
        <dbReference type="SAM" id="Coils"/>
    </source>
</evidence>
<feature type="chain" id="PRO_5031219080" description="Thioredoxin domain-containing protein" evidence="6">
    <location>
        <begin position="21"/>
        <end position="227"/>
    </location>
</feature>
<dbReference type="AlphaFoldDB" id="A0A7S0SGU2"/>
<feature type="signal peptide" evidence="6">
    <location>
        <begin position="1"/>
        <end position="20"/>
    </location>
</feature>
<evidence type="ECO:0000256" key="6">
    <source>
        <dbReference type="SAM" id="SignalP"/>
    </source>
</evidence>
<dbReference type="GO" id="GO:0005783">
    <property type="term" value="C:endoplasmic reticulum"/>
    <property type="evidence" value="ECO:0007669"/>
    <property type="project" value="TreeGrafter"/>
</dbReference>
<dbReference type="InterPro" id="IPR051063">
    <property type="entry name" value="PDI"/>
</dbReference>
<keyword evidence="5" id="KW-0175">Coiled coil</keyword>
<keyword evidence="2 6" id="KW-0732">Signal</keyword>
<dbReference type="GO" id="GO:0003756">
    <property type="term" value="F:protein disulfide isomerase activity"/>
    <property type="evidence" value="ECO:0007669"/>
    <property type="project" value="InterPro"/>
</dbReference>
<dbReference type="Gene3D" id="3.40.30.10">
    <property type="entry name" value="Glutaredoxin"/>
    <property type="match status" value="1"/>
</dbReference>
<organism evidence="8">
    <name type="scientific">Mantoniella antarctica</name>
    <dbReference type="NCBI Taxonomy" id="81844"/>
    <lineage>
        <taxon>Eukaryota</taxon>
        <taxon>Viridiplantae</taxon>
        <taxon>Chlorophyta</taxon>
        <taxon>Mamiellophyceae</taxon>
        <taxon>Mamiellales</taxon>
        <taxon>Mamiellaceae</taxon>
        <taxon>Mantoniella</taxon>
    </lineage>
</organism>
<dbReference type="NCBIfam" id="TIGR01126">
    <property type="entry name" value="pdi_dom"/>
    <property type="match status" value="1"/>
</dbReference>
<dbReference type="InterPro" id="IPR036249">
    <property type="entry name" value="Thioredoxin-like_sf"/>
</dbReference>
<evidence type="ECO:0000256" key="2">
    <source>
        <dbReference type="ARBA" id="ARBA00022729"/>
    </source>
</evidence>
<reference evidence="8" key="1">
    <citation type="submission" date="2021-01" db="EMBL/GenBank/DDBJ databases">
        <authorList>
            <person name="Corre E."/>
            <person name="Pelletier E."/>
            <person name="Niang G."/>
            <person name="Scheremetjew M."/>
            <person name="Finn R."/>
            <person name="Kale V."/>
            <person name="Holt S."/>
            <person name="Cochrane G."/>
            <person name="Meng A."/>
            <person name="Brown T."/>
            <person name="Cohen L."/>
        </authorList>
    </citation>
    <scope>NUCLEOTIDE SEQUENCE</scope>
    <source>
        <strain evidence="8">SL-175</strain>
    </source>
</reference>
<dbReference type="Pfam" id="PF00085">
    <property type="entry name" value="Thioredoxin"/>
    <property type="match status" value="1"/>
</dbReference>
<dbReference type="PROSITE" id="PS00194">
    <property type="entry name" value="THIOREDOXIN_1"/>
    <property type="match status" value="1"/>
</dbReference>
<evidence type="ECO:0000256" key="1">
    <source>
        <dbReference type="ARBA" id="ARBA00006347"/>
    </source>
</evidence>
<protein>
    <recommendedName>
        <fullName evidence="7">Thioredoxin domain-containing protein</fullName>
    </recommendedName>
</protein>
<feature type="domain" description="Thioredoxin" evidence="7">
    <location>
        <begin position="14"/>
        <end position="132"/>
    </location>
</feature>
<dbReference type="InterPro" id="IPR013766">
    <property type="entry name" value="Thioredoxin_domain"/>
</dbReference>
<accession>A0A7S0SGU2</accession>
<dbReference type="InterPro" id="IPR017937">
    <property type="entry name" value="Thioredoxin_CS"/>
</dbReference>
<evidence type="ECO:0000313" key="8">
    <source>
        <dbReference type="EMBL" id="CAD8705463.1"/>
    </source>
</evidence>
<evidence type="ECO:0000256" key="4">
    <source>
        <dbReference type="RuleBase" id="RU004208"/>
    </source>
</evidence>
<name>A0A7S0SGU2_9CHLO</name>
<comment type="similarity">
    <text evidence="1 4">Belongs to the protein disulfide isomerase family.</text>
</comment>
<evidence type="ECO:0000259" key="7">
    <source>
        <dbReference type="PROSITE" id="PS51352"/>
    </source>
</evidence>
<proteinExistence type="inferred from homology"/>
<feature type="coiled-coil region" evidence="5">
    <location>
        <begin position="166"/>
        <end position="197"/>
    </location>
</feature>
<dbReference type="PROSITE" id="PS51352">
    <property type="entry name" value="THIOREDOXIN_2"/>
    <property type="match status" value="1"/>
</dbReference>
<dbReference type="PANTHER" id="PTHR45672:SF3">
    <property type="entry name" value="THIOREDOXIN DOMAIN-CONTAINING PROTEIN 5"/>
    <property type="match status" value="1"/>
</dbReference>